<reference evidence="6" key="2">
    <citation type="submission" date="2025-08" db="UniProtKB">
        <authorList>
            <consortium name="Ensembl"/>
        </authorList>
    </citation>
    <scope>IDENTIFICATION</scope>
</reference>
<keyword evidence="1" id="KW-0391">Immunity</keyword>
<dbReference type="InterPro" id="IPR013783">
    <property type="entry name" value="Ig-like_fold"/>
</dbReference>
<feature type="chain" id="PRO_5033015042" description="Ig-like domain-containing protein" evidence="4">
    <location>
        <begin position="20"/>
        <end position="150"/>
    </location>
</feature>
<evidence type="ECO:0000313" key="6">
    <source>
        <dbReference type="Ensembl" id="ENSACAP00000017895.3"/>
    </source>
</evidence>
<dbReference type="HOGENOM" id="CLU_077975_5_0_1"/>
<dbReference type="InterPro" id="IPR036179">
    <property type="entry name" value="Ig-like_dom_sf"/>
</dbReference>
<dbReference type="GeneTree" id="ENSGT01150000287008"/>
<dbReference type="GO" id="GO:0005576">
    <property type="term" value="C:extracellular region"/>
    <property type="evidence" value="ECO:0007669"/>
    <property type="project" value="UniProtKB-ARBA"/>
</dbReference>
<protein>
    <recommendedName>
        <fullName evidence="5">Ig-like domain-containing protein</fullName>
    </recommendedName>
</protein>
<reference evidence="6" key="1">
    <citation type="submission" date="2009-12" db="EMBL/GenBank/DDBJ databases">
        <title>The Genome Sequence of Anolis carolinensis (Green Anole Lizard).</title>
        <authorList>
            <consortium name="The Genome Sequencing Platform"/>
            <person name="Di Palma F."/>
            <person name="Alfoldi J."/>
            <person name="Heiman D."/>
            <person name="Young S."/>
            <person name="Grabherr M."/>
            <person name="Johnson J."/>
            <person name="Lander E.S."/>
            <person name="Lindblad-Toh K."/>
        </authorList>
    </citation>
    <scope>NUCLEOTIDE SEQUENCE [LARGE SCALE GENOMIC DNA]</scope>
    <source>
        <strain evidence="6">JBL SC #1</strain>
    </source>
</reference>
<dbReference type="AlphaFoldDB" id="H9GQ29"/>
<keyword evidence="2" id="KW-1064">Adaptive immunity</keyword>
<dbReference type="Bgee" id="ENSACAG00000021047">
    <property type="expression patterns" value="Expressed in heart"/>
</dbReference>
<evidence type="ECO:0000256" key="1">
    <source>
        <dbReference type="ARBA" id="ARBA00022859"/>
    </source>
</evidence>
<proteinExistence type="predicted"/>
<dbReference type="PANTHER" id="PTHR23266">
    <property type="entry name" value="IMMUNOGLOBULIN HEAVY CHAIN"/>
    <property type="match status" value="1"/>
</dbReference>
<dbReference type="STRING" id="28377.ENSACAP00000017895"/>
<evidence type="ECO:0000256" key="4">
    <source>
        <dbReference type="SAM" id="SignalP"/>
    </source>
</evidence>
<name>H9GQ29_ANOCA</name>
<keyword evidence="7" id="KW-1185">Reference proteome</keyword>
<dbReference type="GO" id="GO:0019814">
    <property type="term" value="C:immunoglobulin complex"/>
    <property type="evidence" value="ECO:0007669"/>
    <property type="project" value="UniProtKB-KW"/>
</dbReference>
<dbReference type="Pfam" id="PF07686">
    <property type="entry name" value="V-set"/>
    <property type="match status" value="1"/>
</dbReference>
<dbReference type="SUPFAM" id="SSF48726">
    <property type="entry name" value="Immunoglobulin"/>
    <property type="match status" value="1"/>
</dbReference>
<dbReference type="InterPro" id="IPR013106">
    <property type="entry name" value="Ig_V-set"/>
</dbReference>
<dbReference type="GO" id="GO:0016064">
    <property type="term" value="P:immunoglobulin mediated immune response"/>
    <property type="evidence" value="ECO:0000318"/>
    <property type="project" value="GO_Central"/>
</dbReference>
<keyword evidence="3" id="KW-1280">Immunoglobulin</keyword>
<feature type="domain" description="Ig-like" evidence="5">
    <location>
        <begin position="15"/>
        <end position="131"/>
    </location>
</feature>
<feature type="signal peptide" evidence="4">
    <location>
        <begin position="1"/>
        <end position="19"/>
    </location>
</feature>
<dbReference type="InParanoid" id="H9GQ29"/>
<sequence>MITSVAIAAFLTLFPSCICSEIKLVETGGGIKTPGNDFNLICTAFGFSVTDYGVNWIRQVTGKAPQWMGVQWGGGSIDYNPALRSRITITRDPAKRQSYLRVNDASEHDSGTYYCAIQYGTSTVVSEQLLAVQKASVNRENTQGKKSADP</sequence>
<keyword evidence="4" id="KW-0732">Signal</keyword>
<dbReference type="Ensembl" id="ENSACAT00000021163.3">
    <property type="protein sequence ID" value="ENSACAP00000017895.3"/>
    <property type="gene ID" value="ENSACAG00000021047.3"/>
</dbReference>
<dbReference type="Proteomes" id="UP000001646">
    <property type="component" value="Unplaced"/>
</dbReference>
<evidence type="ECO:0000313" key="7">
    <source>
        <dbReference type="Proteomes" id="UP000001646"/>
    </source>
</evidence>
<dbReference type="InterPro" id="IPR007110">
    <property type="entry name" value="Ig-like_dom"/>
</dbReference>
<dbReference type="PROSITE" id="PS50835">
    <property type="entry name" value="IG_LIKE"/>
    <property type="match status" value="1"/>
</dbReference>
<dbReference type="GO" id="GO:0003823">
    <property type="term" value="F:antigen binding"/>
    <property type="evidence" value="ECO:0000318"/>
    <property type="project" value="GO_Central"/>
</dbReference>
<dbReference type="SMART" id="SM00409">
    <property type="entry name" value="IG"/>
    <property type="match status" value="1"/>
</dbReference>
<evidence type="ECO:0000259" key="5">
    <source>
        <dbReference type="PROSITE" id="PS50835"/>
    </source>
</evidence>
<accession>H9GQ29</accession>
<evidence type="ECO:0000256" key="3">
    <source>
        <dbReference type="ARBA" id="ARBA00043265"/>
    </source>
</evidence>
<dbReference type="InterPro" id="IPR003599">
    <property type="entry name" value="Ig_sub"/>
</dbReference>
<dbReference type="Gene3D" id="2.60.40.10">
    <property type="entry name" value="Immunoglobulins"/>
    <property type="match status" value="1"/>
</dbReference>
<evidence type="ECO:0000256" key="2">
    <source>
        <dbReference type="ARBA" id="ARBA00023130"/>
    </source>
</evidence>
<organism evidence="6 7">
    <name type="scientific">Anolis carolinensis</name>
    <name type="common">Green anole</name>
    <name type="synonym">American chameleon</name>
    <dbReference type="NCBI Taxonomy" id="28377"/>
    <lineage>
        <taxon>Eukaryota</taxon>
        <taxon>Metazoa</taxon>
        <taxon>Chordata</taxon>
        <taxon>Craniata</taxon>
        <taxon>Vertebrata</taxon>
        <taxon>Euteleostomi</taxon>
        <taxon>Lepidosauria</taxon>
        <taxon>Squamata</taxon>
        <taxon>Bifurcata</taxon>
        <taxon>Unidentata</taxon>
        <taxon>Episquamata</taxon>
        <taxon>Toxicofera</taxon>
        <taxon>Iguania</taxon>
        <taxon>Dactyloidae</taxon>
        <taxon>Anolis</taxon>
    </lineage>
</organism>
<reference evidence="6" key="3">
    <citation type="submission" date="2025-09" db="UniProtKB">
        <authorList>
            <consortium name="Ensembl"/>
        </authorList>
    </citation>
    <scope>IDENTIFICATION</scope>
</reference>
<dbReference type="InterPro" id="IPR050199">
    <property type="entry name" value="IgHV"/>
</dbReference>
<dbReference type="SMART" id="SM00406">
    <property type="entry name" value="IGv"/>
    <property type="match status" value="1"/>
</dbReference>